<feature type="compositionally biased region" description="Pro residues" evidence="1">
    <location>
        <begin position="222"/>
        <end position="233"/>
    </location>
</feature>
<feature type="compositionally biased region" description="Low complexity" evidence="1">
    <location>
        <begin position="559"/>
        <end position="568"/>
    </location>
</feature>
<feature type="region of interest" description="Disordered" evidence="1">
    <location>
        <begin position="450"/>
        <end position="533"/>
    </location>
</feature>
<feature type="region of interest" description="Disordered" evidence="1">
    <location>
        <begin position="546"/>
        <end position="594"/>
    </location>
</feature>
<feature type="region of interest" description="Disordered" evidence="1">
    <location>
        <begin position="315"/>
        <end position="369"/>
    </location>
</feature>
<evidence type="ECO:0000313" key="2">
    <source>
        <dbReference type="EMBL" id="CEM23402.1"/>
    </source>
</evidence>
<feature type="compositionally biased region" description="Low complexity" evidence="1">
    <location>
        <begin position="46"/>
        <end position="65"/>
    </location>
</feature>
<accession>A0A0G4G4R4</accession>
<feature type="compositionally biased region" description="Polar residues" evidence="1">
    <location>
        <begin position="569"/>
        <end position="594"/>
    </location>
</feature>
<evidence type="ECO:0000256" key="1">
    <source>
        <dbReference type="SAM" id="MobiDB-lite"/>
    </source>
</evidence>
<name>A0A0G4G4R4_VITBC</name>
<dbReference type="EMBL" id="CDMY01000567">
    <property type="protein sequence ID" value="CEM23402.1"/>
    <property type="molecule type" value="Genomic_DNA"/>
</dbReference>
<proteinExistence type="predicted"/>
<dbReference type="VEuPathDB" id="CryptoDB:Vbra_21956"/>
<feature type="region of interest" description="Disordered" evidence="1">
    <location>
        <begin position="26"/>
        <end position="168"/>
    </location>
</feature>
<dbReference type="AlphaFoldDB" id="A0A0G4G4R4"/>
<feature type="compositionally biased region" description="Pro residues" evidence="1">
    <location>
        <begin position="486"/>
        <end position="495"/>
    </location>
</feature>
<organism evidence="2 3">
    <name type="scientific">Vitrella brassicaformis (strain CCMP3155)</name>
    <dbReference type="NCBI Taxonomy" id="1169540"/>
    <lineage>
        <taxon>Eukaryota</taxon>
        <taxon>Sar</taxon>
        <taxon>Alveolata</taxon>
        <taxon>Colpodellida</taxon>
        <taxon>Vitrellaceae</taxon>
        <taxon>Vitrella</taxon>
    </lineage>
</organism>
<feature type="region of interest" description="Disordered" evidence="1">
    <location>
        <begin position="200"/>
        <end position="244"/>
    </location>
</feature>
<reference evidence="2 3" key="1">
    <citation type="submission" date="2014-11" db="EMBL/GenBank/DDBJ databases">
        <authorList>
            <person name="Zhu J."/>
            <person name="Qi W."/>
            <person name="Song R."/>
        </authorList>
    </citation>
    <scope>NUCLEOTIDE SEQUENCE [LARGE SCALE GENOMIC DNA]</scope>
</reference>
<dbReference type="InParanoid" id="A0A0G4G4R4"/>
<dbReference type="Proteomes" id="UP000041254">
    <property type="component" value="Unassembled WGS sequence"/>
</dbReference>
<sequence>MASDGDWLEAMVAQMKAMERRIDLAMQKNTTVAEEPQPQDHRTGGPTTATAAAAELPSASATSAPDRTHRSGRQEGAASAHCGPIGGPSDESAPLPKRQQSTGPPRTPKDPSPSTEKAPAPDGGDGRGKERPHRQRHGHIRRPAAPPKRMQSVELTNREQPVAPFEAADTFDETAAAISRLQRDIAAMAHEHQAAIGIDDTGAGRGEDSHVGASDVRVVESPRPPVARAPNPPRESQSAVERSLPSTTQLLYQVPDGHWVSRAQYEWSGAAADAVLRPAQDTQDKKQHPHPHQPHRTATSNRTAAYDQEPICERAPPSFVPPVDPHHARHERGRQLAGSQMKALMRDNDAARGGGSSGQQRGAGSKLVSSTAASARGGAAGLVTDQQAGCVVNLAQTHLFTTMEDVSRRLVDVSRTLRDGRWHHDGRQEHQPGFHRTSIHRIFEQENRPLAARPSSHPGPLSADHRQSSPEPSDYPNSHAETTNPAVPPLLPLSPPNAGQEDAGEIQHKAAHQTSESGVGRQPARRGDGLREKRNFIRENALAVIGTRRAPKGGRGSRRVVPGVPNGRTQAQHAQRGVSSVQRQSAGQADRTTV</sequence>
<feature type="compositionally biased region" description="Low complexity" evidence="1">
    <location>
        <begin position="358"/>
        <end position="369"/>
    </location>
</feature>
<feature type="compositionally biased region" description="Basic residues" evidence="1">
    <location>
        <begin position="130"/>
        <end position="142"/>
    </location>
</feature>
<feature type="region of interest" description="Disordered" evidence="1">
    <location>
        <begin position="278"/>
        <end position="303"/>
    </location>
</feature>
<protein>
    <submittedName>
        <fullName evidence="2">Uncharacterized protein</fullName>
    </submittedName>
</protein>
<feature type="compositionally biased region" description="Basic residues" evidence="1">
    <location>
        <begin position="549"/>
        <end position="558"/>
    </location>
</feature>
<feature type="compositionally biased region" description="Polar residues" evidence="1">
    <location>
        <begin position="469"/>
        <end position="485"/>
    </location>
</feature>
<keyword evidence="3" id="KW-1185">Reference proteome</keyword>
<feature type="compositionally biased region" description="Polar residues" evidence="1">
    <location>
        <begin position="235"/>
        <end position="244"/>
    </location>
</feature>
<gene>
    <name evidence="2" type="ORF">Vbra_21956</name>
</gene>
<evidence type="ECO:0000313" key="3">
    <source>
        <dbReference type="Proteomes" id="UP000041254"/>
    </source>
</evidence>